<protein>
    <recommendedName>
        <fullName evidence="3">Heterokaryon incompatibility domain-containing protein</fullName>
    </recommendedName>
</protein>
<dbReference type="InterPro" id="IPR052895">
    <property type="entry name" value="HetReg/Transcr_Mod"/>
</dbReference>
<name>A0AA40A2E0_9PEZI</name>
<comment type="caution">
    <text evidence="1">The sequence shown here is derived from an EMBL/GenBank/DDBJ whole genome shotgun (WGS) entry which is preliminary data.</text>
</comment>
<organism evidence="1 2">
    <name type="scientific">Lasiosphaeris hirsuta</name>
    <dbReference type="NCBI Taxonomy" id="260670"/>
    <lineage>
        <taxon>Eukaryota</taxon>
        <taxon>Fungi</taxon>
        <taxon>Dikarya</taxon>
        <taxon>Ascomycota</taxon>
        <taxon>Pezizomycotina</taxon>
        <taxon>Sordariomycetes</taxon>
        <taxon>Sordariomycetidae</taxon>
        <taxon>Sordariales</taxon>
        <taxon>Lasiosphaeriaceae</taxon>
        <taxon>Lasiosphaeris</taxon>
    </lineage>
</organism>
<dbReference type="AlphaFoldDB" id="A0AA40A2E0"/>
<dbReference type="EMBL" id="JAUKUA010000006">
    <property type="protein sequence ID" value="KAK0708053.1"/>
    <property type="molecule type" value="Genomic_DNA"/>
</dbReference>
<sequence length="313" mass="34992">MPAPDIDRESMMGLLAVQGLTPPRKSFNNKPGFFTMTRLDDVRVKWTLCLCWETLGGLANRDWFSRAWVVQEAALSQNVRFVCGRFSIPWGEMLRAPMFIPAIPIRPLSDVALTSYMVVIESLREQLAKGNCKATVSLDKIYAFCGLVDGPKLQVLGLQIPDYQEKYREADPGGAIELRNGDTVLGLEGFIFDEIGAISKVADKKPPTTWRYYEYGGYKRRIEDTVIFLQRCLEWEAVTNARSGSSYVGGGDMLDALLANLARPLWSKRRLLFSPQRGCTPFNQPPALVRGTDISGSSRTANLAQQHHLHVSC</sequence>
<dbReference type="PANTHER" id="PTHR24148">
    <property type="entry name" value="ANKYRIN REPEAT DOMAIN-CONTAINING PROTEIN 39 HOMOLOG-RELATED"/>
    <property type="match status" value="1"/>
</dbReference>
<evidence type="ECO:0000313" key="1">
    <source>
        <dbReference type="EMBL" id="KAK0708053.1"/>
    </source>
</evidence>
<gene>
    <name evidence="1" type="ORF">B0H67DRAFT_648163</name>
</gene>
<evidence type="ECO:0000313" key="2">
    <source>
        <dbReference type="Proteomes" id="UP001172102"/>
    </source>
</evidence>
<dbReference type="PANTHER" id="PTHR24148:SF82">
    <property type="entry name" value="HETEROKARYON INCOMPATIBILITY DOMAIN-CONTAINING PROTEIN"/>
    <property type="match status" value="1"/>
</dbReference>
<proteinExistence type="predicted"/>
<evidence type="ECO:0008006" key="3">
    <source>
        <dbReference type="Google" id="ProtNLM"/>
    </source>
</evidence>
<keyword evidence="2" id="KW-1185">Reference proteome</keyword>
<reference evidence="1" key="1">
    <citation type="submission" date="2023-06" db="EMBL/GenBank/DDBJ databases">
        <title>Genome-scale phylogeny and comparative genomics of the fungal order Sordariales.</title>
        <authorList>
            <consortium name="Lawrence Berkeley National Laboratory"/>
            <person name="Hensen N."/>
            <person name="Bonometti L."/>
            <person name="Westerberg I."/>
            <person name="Brannstrom I.O."/>
            <person name="Guillou S."/>
            <person name="Cros-Aarteil S."/>
            <person name="Calhoun S."/>
            <person name="Haridas S."/>
            <person name="Kuo A."/>
            <person name="Mondo S."/>
            <person name="Pangilinan J."/>
            <person name="Riley R."/>
            <person name="Labutti K."/>
            <person name="Andreopoulos B."/>
            <person name="Lipzen A."/>
            <person name="Chen C."/>
            <person name="Yanf M."/>
            <person name="Daum C."/>
            <person name="Ng V."/>
            <person name="Clum A."/>
            <person name="Steindorff A."/>
            <person name="Ohm R."/>
            <person name="Martin F."/>
            <person name="Silar P."/>
            <person name="Natvig D."/>
            <person name="Lalanne C."/>
            <person name="Gautier V."/>
            <person name="Ament-Velasquez S.L."/>
            <person name="Kruys A."/>
            <person name="Hutchinson M.I."/>
            <person name="Powell A.J."/>
            <person name="Barry K."/>
            <person name="Miller A.N."/>
            <person name="Grigoriev I.V."/>
            <person name="Debuchy R."/>
            <person name="Gladieux P."/>
            <person name="Thoren M.H."/>
            <person name="Johannesson H."/>
        </authorList>
    </citation>
    <scope>NUCLEOTIDE SEQUENCE</scope>
    <source>
        <strain evidence="1">SMH4607-1</strain>
    </source>
</reference>
<dbReference type="Proteomes" id="UP001172102">
    <property type="component" value="Unassembled WGS sequence"/>
</dbReference>
<accession>A0AA40A2E0</accession>